<evidence type="ECO:0000313" key="10">
    <source>
        <dbReference type="Ensembl" id="ENSPMRP00000006747.1"/>
    </source>
</evidence>
<comment type="cofactor">
    <cofactor evidence="2">
        <name>NAD(+)</name>
        <dbReference type="ChEBI" id="CHEBI:57540"/>
    </cofactor>
</comment>
<dbReference type="GO" id="GO:0034038">
    <property type="term" value="F:deoxyhypusine synthase activity"/>
    <property type="evidence" value="ECO:0007669"/>
    <property type="project" value="UniProtKB-EC"/>
</dbReference>
<keyword evidence="7" id="KW-0520">NAD</keyword>
<dbReference type="Pfam" id="PF01916">
    <property type="entry name" value="DS"/>
    <property type="match status" value="2"/>
</dbReference>
<dbReference type="Ensembl" id="ENSPMRT00000007184.1">
    <property type="protein sequence ID" value="ENSPMRP00000006747.1"/>
    <property type="gene ID" value="ENSPMRG00000004567.1"/>
</dbReference>
<evidence type="ECO:0000256" key="7">
    <source>
        <dbReference type="ARBA" id="ARBA00023027"/>
    </source>
</evidence>
<evidence type="ECO:0000256" key="2">
    <source>
        <dbReference type="ARBA" id="ARBA00001911"/>
    </source>
</evidence>
<dbReference type="InterPro" id="IPR002773">
    <property type="entry name" value="Deoxyhypusine_synthase"/>
</dbReference>
<name>A0A670I516_PODMU</name>
<dbReference type="FunFam" id="3.40.910.10:FF:000010">
    <property type="entry name" value="Deoxyhypusine synthase"/>
    <property type="match status" value="2"/>
</dbReference>
<organism evidence="10 11">
    <name type="scientific">Podarcis muralis</name>
    <name type="common">Wall lizard</name>
    <name type="synonym">Lacerta muralis</name>
    <dbReference type="NCBI Taxonomy" id="64176"/>
    <lineage>
        <taxon>Eukaryota</taxon>
        <taxon>Metazoa</taxon>
        <taxon>Chordata</taxon>
        <taxon>Craniata</taxon>
        <taxon>Vertebrata</taxon>
        <taxon>Euteleostomi</taxon>
        <taxon>Lepidosauria</taxon>
        <taxon>Squamata</taxon>
        <taxon>Bifurcata</taxon>
        <taxon>Unidentata</taxon>
        <taxon>Episquamata</taxon>
        <taxon>Laterata</taxon>
        <taxon>Lacertibaenia</taxon>
        <taxon>Lacertidae</taxon>
        <taxon>Podarcis</taxon>
    </lineage>
</organism>
<dbReference type="AlphaFoldDB" id="A0A670I516"/>
<dbReference type="EC" id="2.5.1.46" evidence="5"/>
<protein>
    <recommendedName>
        <fullName evidence="6">Deoxyhypusine synthase</fullName>
        <ecNumber evidence="5">2.5.1.46</ecNumber>
    </recommendedName>
</protein>
<keyword evidence="8" id="KW-0386">Hypusine biosynthesis</keyword>
<evidence type="ECO:0000256" key="5">
    <source>
        <dbReference type="ARBA" id="ARBA00012683"/>
    </source>
</evidence>
<dbReference type="InterPro" id="IPR029035">
    <property type="entry name" value="DHS-like_NAD/FAD-binding_dom"/>
</dbReference>
<reference evidence="10" key="3">
    <citation type="submission" date="2025-09" db="UniProtKB">
        <authorList>
            <consortium name="Ensembl"/>
        </authorList>
    </citation>
    <scope>IDENTIFICATION</scope>
</reference>
<comment type="function">
    <text evidence="9">Catalyzes the NAD-dependent oxidative cleavage of spermidine and the subsequent transfer of the butylamine moiety of spermidine to the epsilon-amino group of a critical lysine residue of the eIF-5A precursor protein to form the intermediate deoxyhypusine residue. This is the first step of the post-translational modification of that lysine into an unusual amino acid residue named hypusine. Hypusination is unique to mature eIF-5A factor and is essential for its function.</text>
</comment>
<dbReference type="PANTHER" id="PTHR11703">
    <property type="entry name" value="DEOXYHYPUSINE SYNTHASE"/>
    <property type="match status" value="1"/>
</dbReference>
<accession>A0A670I516</accession>
<dbReference type="PANTHER" id="PTHR11703:SF0">
    <property type="entry name" value="DEOXYHYPUSINE SYNTHASE"/>
    <property type="match status" value="1"/>
</dbReference>
<evidence type="ECO:0000256" key="1">
    <source>
        <dbReference type="ARBA" id="ARBA00000952"/>
    </source>
</evidence>
<reference evidence="10 11" key="1">
    <citation type="journal article" date="2019" name="Proc. Natl. Acad. Sci. U.S.A.">
        <title>Regulatory changes in pterin and carotenoid genes underlie balanced color polymorphisms in the wall lizard.</title>
        <authorList>
            <person name="Andrade P."/>
            <person name="Pinho C."/>
            <person name="Perez I de Lanuza G."/>
            <person name="Afonso S."/>
            <person name="Brejcha J."/>
            <person name="Rubin C.J."/>
            <person name="Wallerman O."/>
            <person name="Pereira P."/>
            <person name="Sabatino S.J."/>
            <person name="Bellati A."/>
            <person name="Pellitteri-Rosa D."/>
            <person name="Bosakova Z."/>
            <person name="Bunikis I."/>
            <person name="Carretero M.A."/>
            <person name="Feiner N."/>
            <person name="Marsik P."/>
            <person name="Pauperio F."/>
            <person name="Salvi D."/>
            <person name="Soler L."/>
            <person name="While G.M."/>
            <person name="Uller T."/>
            <person name="Font E."/>
            <person name="Andersson L."/>
            <person name="Carneiro M."/>
        </authorList>
    </citation>
    <scope>NUCLEOTIDE SEQUENCE</scope>
</reference>
<sequence length="339" mass="36920">MENVAGDLPAGAVAAVLKPSEGLPEGSLTVHGYDFDRGLDYHALLQSYLTTGFQATSFGQAVNEINRMIEAKLTPLAEDEGNHADLNPCSRHLTGCTIFLGFTSNLISSGVRETIRFLVQHNMVDVLVTTAGGVEEDLIKCLAPTYLGDFSLRGKELRQSGINRIGNLLVPNDNYCKFEDWLMPILDQMVTEQDTENSIPVLSPALTDGSLGDMIFFHSYKKPGLVLDIVEDLRLINTQAIFARKTGMIILGGGLVKHHIANANLMRNGADFSVYVNTAQEFDGSDSGARPDEAVSWGKIRMDAKPVKVYADASLVFPLLVAETFAQKPNAFAPEKQND</sequence>
<evidence type="ECO:0000256" key="3">
    <source>
        <dbReference type="ARBA" id="ARBA00005041"/>
    </source>
</evidence>
<evidence type="ECO:0000256" key="9">
    <source>
        <dbReference type="ARBA" id="ARBA00056884"/>
    </source>
</evidence>
<evidence type="ECO:0000256" key="8">
    <source>
        <dbReference type="ARBA" id="ARBA00023256"/>
    </source>
</evidence>
<proteinExistence type="inferred from homology"/>
<comment type="pathway">
    <text evidence="3">Protein modification; eIF5A hypusination.</text>
</comment>
<evidence type="ECO:0000313" key="11">
    <source>
        <dbReference type="Proteomes" id="UP000472272"/>
    </source>
</evidence>
<gene>
    <name evidence="10" type="primary">DHPS</name>
</gene>
<comment type="catalytic activity">
    <reaction evidence="1">
        <text>[eIF5A protein]-L-lysine + spermidine = [eIF5A protein]-deoxyhypusine + propane-1,3-diamine</text>
        <dbReference type="Rhea" id="RHEA:33299"/>
        <dbReference type="Rhea" id="RHEA-COMP:10143"/>
        <dbReference type="Rhea" id="RHEA-COMP:10144"/>
        <dbReference type="ChEBI" id="CHEBI:29969"/>
        <dbReference type="ChEBI" id="CHEBI:57484"/>
        <dbReference type="ChEBI" id="CHEBI:57834"/>
        <dbReference type="ChEBI" id="CHEBI:82657"/>
        <dbReference type="EC" id="2.5.1.46"/>
    </reaction>
</comment>
<reference evidence="10" key="2">
    <citation type="submission" date="2025-08" db="UniProtKB">
        <authorList>
            <consortium name="Ensembl"/>
        </authorList>
    </citation>
    <scope>IDENTIFICATION</scope>
</reference>
<evidence type="ECO:0000256" key="6">
    <source>
        <dbReference type="ARBA" id="ARBA00020607"/>
    </source>
</evidence>
<dbReference type="Gene3D" id="3.40.910.10">
    <property type="entry name" value="Deoxyhypusine synthase"/>
    <property type="match status" value="2"/>
</dbReference>
<dbReference type="Proteomes" id="UP000472272">
    <property type="component" value="Chromosome 4"/>
</dbReference>
<dbReference type="GeneTree" id="ENSGT00390000008063"/>
<keyword evidence="11" id="KW-1185">Reference proteome</keyword>
<dbReference type="SUPFAM" id="SSF52467">
    <property type="entry name" value="DHS-like NAD/FAD-binding domain"/>
    <property type="match status" value="1"/>
</dbReference>
<dbReference type="InterPro" id="IPR036982">
    <property type="entry name" value="Deoxyhypusine_synthase_sf"/>
</dbReference>
<comment type="similarity">
    <text evidence="4">Belongs to the deoxyhypusine synthase family.</text>
</comment>
<evidence type="ECO:0000256" key="4">
    <source>
        <dbReference type="ARBA" id="ARBA00009892"/>
    </source>
</evidence>
<dbReference type="GO" id="GO:0005737">
    <property type="term" value="C:cytoplasm"/>
    <property type="evidence" value="ECO:0007669"/>
    <property type="project" value="TreeGrafter"/>
</dbReference>